<comment type="caution">
    <text evidence="2">The sequence shown here is derived from an EMBL/GenBank/DDBJ whole genome shotgun (WGS) entry which is preliminary data.</text>
</comment>
<dbReference type="NCBIfam" id="TIGR00296">
    <property type="entry name" value="TIGR00296 family protein"/>
    <property type="match status" value="1"/>
</dbReference>
<evidence type="ECO:0000313" key="3">
    <source>
        <dbReference type="Proteomes" id="UP000241890"/>
    </source>
</evidence>
<dbReference type="SUPFAM" id="SSF143447">
    <property type="entry name" value="AMMECR1-like"/>
    <property type="match status" value="1"/>
</dbReference>
<dbReference type="Pfam" id="PF01871">
    <property type="entry name" value="AMMECR1"/>
    <property type="match status" value="1"/>
</dbReference>
<dbReference type="InParanoid" id="A0A2R5GTC3"/>
<dbReference type="InterPro" id="IPR027485">
    <property type="entry name" value="AMMECR1_N"/>
</dbReference>
<dbReference type="OrthoDB" id="24630at2759"/>
<dbReference type="PANTHER" id="PTHR13016">
    <property type="entry name" value="AMMECR1 HOMOLOG"/>
    <property type="match status" value="1"/>
</dbReference>
<accession>A0A2R5GTC3</accession>
<evidence type="ECO:0000313" key="2">
    <source>
        <dbReference type="EMBL" id="GBG31134.1"/>
    </source>
</evidence>
<dbReference type="FunCoup" id="A0A2R5GTC3">
    <property type="interactions" value="392"/>
</dbReference>
<dbReference type="InterPro" id="IPR002733">
    <property type="entry name" value="AMMECR1_domain"/>
</dbReference>
<dbReference type="InterPro" id="IPR023473">
    <property type="entry name" value="AMMECR1"/>
</dbReference>
<dbReference type="AlphaFoldDB" id="A0A2R5GTC3"/>
<dbReference type="PROSITE" id="PS51112">
    <property type="entry name" value="AMMECR1"/>
    <property type="match status" value="1"/>
</dbReference>
<organism evidence="2 3">
    <name type="scientific">Hondaea fermentalgiana</name>
    <dbReference type="NCBI Taxonomy" id="2315210"/>
    <lineage>
        <taxon>Eukaryota</taxon>
        <taxon>Sar</taxon>
        <taxon>Stramenopiles</taxon>
        <taxon>Bigyra</taxon>
        <taxon>Labyrinthulomycetes</taxon>
        <taxon>Thraustochytrida</taxon>
        <taxon>Thraustochytriidae</taxon>
        <taxon>Hondaea</taxon>
    </lineage>
</organism>
<keyword evidence="3" id="KW-1185">Reference proteome</keyword>
<name>A0A2R5GTC3_9STRA</name>
<proteinExistence type="predicted"/>
<dbReference type="InterPro" id="IPR036071">
    <property type="entry name" value="AMMECR1_dom_sf"/>
</dbReference>
<dbReference type="PANTHER" id="PTHR13016:SF0">
    <property type="entry name" value="AMME SYNDROME CANDIDATE GENE 1 PROTEIN"/>
    <property type="match status" value="1"/>
</dbReference>
<protein>
    <submittedName>
        <fullName evidence="2">AMME syndrome candidate 1 protein-like</fullName>
    </submittedName>
</protein>
<dbReference type="Proteomes" id="UP000241890">
    <property type="component" value="Unassembled WGS sequence"/>
</dbReference>
<gene>
    <name evidence="2" type="ORF">FCC1311_073552</name>
</gene>
<dbReference type="Gene3D" id="3.30.700.20">
    <property type="entry name" value="Hypothetical protein ph0010, domain 1"/>
    <property type="match status" value="1"/>
</dbReference>
<evidence type="ECO:0000259" key="1">
    <source>
        <dbReference type="PROSITE" id="PS51112"/>
    </source>
</evidence>
<feature type="domain" description="AMMECR1" evidence="1">
    <location>
        <begin position="11"/>
        <end position="207"/>
    </location>
</feature>
<reference evidence="2 3" key="1">
    <citation type="submission" date="2017-12" db="EMBL/GenBank/DDBJ databases">
        <title>Sequencing, de novo assembly and annotation of complete genome of a new Thraustochytrid species, strain FCC1311.</title>
        <authorList>
            <person name="Sedici K."/>
            <person name="Godart F."/>
            <person name="Aiese Cigliano R."/>
            <person name="Sanseverino W."/>
            <person name="Barakat M."/>
            <person name="Ortet P."/>
            <person name="Marechal E."/>
            <person name="Cagnac O."/>
            <person name="Amato A."/>
        </authorList>
    </citation>
    <scope>NUCLEOTIDE SEQUENCE [LARGE SCALE GENOMIC DNA]</scope>
</reference>
<dbReference type="EMBL" id="BEYU01000091">
    <property type="protein sequence ID" value="GBG31134.1"/>
    <property type="molecule type" value="Genomic_DNA"/>
</dbReference>
<sequence length="209" mass="22474">MAGLAAAAAGSPPPSLTASEEHCKFCFDVLVAKLQGRALPEATFANRSLKAPLFVTWTTTREDALRGCIGNFSDLELGSGIRDYALVAALEDSRFQPVSLSEVPGLSVGVSLLVNFENGRDARDWEIGKHGIRISFSNPSNGRTCGATFLPEVAKEQGWTVDETLTALVRKAGYRGSLSESLIASIKLVRYQSSKARLSYEAYQQAKTA</sequence>